<dbReference type="Proteomes" id="UP000029725">
    <property type="component" value="Unassembled WGS sequence"/>
</dbReference>
<protein>
    <submittedName>
        <fullName evidence="1">Uncharacterized protein</fullName>
    </submittedName>
</protein>
<dbReference type="VEuPathDB" id="MicrosporidiaDB:DI09_111p20"/>
<organism evidence="1 2">
    <name type="scientific">Mitosporidium daphniae</name>
    <dbReference type="NCBI Taxonomy" id="1485682"/>
    <lineage>
        <taxon>Eukaryota</taxon>
        <taxon>Fungi</taxon>
        <taxon>Fungi incertae sedis</taxon>
        <taxon>Microsporidia</taxon>
        <taxon>Mitosporidium</taxon>
    </lineage>
</organism>
<accession>A0A098VVU8</accession>
<evidence type="ECO:0000313" key="1">
    <source>
        <dbReference type="EMBL" id="KGG53077.1"/>
    </source>
</evidence>
<dbReference type="SUPFAM" id="SSF49777">
    <property type="entry name" value="PEBP-like"/>
    <property type="match status" value="1"/>
</dbReference>
<keyword evidence="2" id="KW-1185">Reference proteome</keyword>
<gene>
    <name evidence="1" type="ORF">DI09_111p20</name>
</gene>
<dbReference type="GeneID" id="25258031"/>
<sequence length="319" mass="36510">MVAFAACRRSLSGASALAYDLAIEILQKKENEIKQKLVLHSKDHRMRDQLVLADPRLLSDWNLNKIELKIPKFCEMSNYEWVRNQGPQVTRLQAKINKLIPDILPDESEAMLNMACTFADNCAKAPVVRFSTLSTASYTPPNPWYSFIFLDCDYPKPSNDKKLHQMALWMVANLNGPPQKEVEGSFPLKMEAPYVINDQSPNQILPYLPPHPARGIGLSRYACVLLSHSKEIAPDPQILLECSESDFSNPENRIFNLTKLIKNHDLHVASFSWFTSTWTKFVSELYTAGRPLHGLKQFVYGIESRDKIYDIPPYRFQHI</sequence>
<comment type="caution">
    <text evidence="1">The sequence shown here is derived from an EMBL/GenBank/DDBJ whole genome shotgun (WGS) entry which is preliminary data.</text>
</comment>
<proteinExistence type="predicted"/>
<dbReference type="InterPro" id="IPR036610">
    <property type="entry name" value="PEBP-like_sf"/>
</dbReference>
<dbReference type="Gene3D" id="3.90.280.10">
    <property type="entry name" value="PEBP-like"/>
    <property type="match status" value="1"/>
</dbReference>
<evidence type="ECO:0000313" key="2">
    <source>
        <dbReference type="Proteomes" id="UP000029725"/>
    </source>
</evidence>
<dbReference type="RefSeq" id="XP_013239519.1">
    <property type="nucleotide sequence ID" value="XM_013384065.1"/>
</dbReference>
<reference evidence="1 2" key="1">
    <citation type="submission" date="2014-04" db="EMBL/GenBank/DDBJ databases">
        <title>A new species of microsporidia sheds light on the evolution of extreme parasitism.</title>
        <authorList>
            <person name="Haag K.L."/>
            <person name="James T.Y."/>
            <person name="Larsson R."/>
            <person name="Schaer T.M."/>
            <person name="Refardt D."/>
            <person name="Pombert J.-F."/>
            <person name="Ebert D."/>
        </authorList>
    </citation>
    <scope>NUCLEOTIDE SEQUENCE [LARGE SCALE GENOMIC DNA]</scope>
    <source>
        <strain evidence="1 2">UGP3</strain>
        <tissue evidence="1">Spores</tissue>
    </source>
</reference>
<dbReference type="OrthoDB" id="2153661at2759"/>
<dbReference type="EMBL" id="JMKJ01000013">
    <property type="protein sequence ID" value="KGG53077.1"/>
    <property type="molecule type" value="Genomic_DNA"/>
</dbReference>
<dbReference type="AlphaFoldDB" id="A0A098VVU8"/>
<name>A0A098VVU8_9MICR</name>
<dbReference type="HOGENOM" id="CLU_871792_0_0_1"/>